<dbReference type="Gene3D" id="3.40.50.300">
    <property type="entry name" value="P-loop containing nucleotide triphosphate hydrolases"/>
    <property type="match status" value="2"/>
</dbReference>
<dbReference type="InterPro" id="IPR006083">
    <property type="entry name" value="PRK/URK"/>
</dbReference>
<dbReference type="GO" id="GO:0005524">
    <property type="term" value="F:ATP binding"/>
    <property type="evidence" value="ECO:0007669"/>
    <property type="project" value="InterPro"/>
</dbReference>
<gene>
    <name evidence="2" type="ORF">H2204_011602</name>
</gene>
<dbReference type="GO" id="GO:0016301">
    <property type="term" value="F:kinase activity"/>
    <property type="evidence" value="ECO:0007669"/>
    <property type="project" value="InterPro"/>
</dbReference>
<evidence type="ECO:0000313" key="2">
    <source>
        <dbReference type="EMBL" id="KAJ9622170.1"/>
    </source>
</evidence>
<dbReference type="EMBL" id="JAPDRN010000109">
    <property type="protein sequence ID" value="KAJ9622170.1"/>
    <property type="molecule type" value="Genomic_DNA"/>
</dbReference>
<feature type="domain" description="Phosphoribulokinase/uridine kinase" evidence="1">
    <location>
        <begin position="25"/>
        <end position="184"/>
    </location>
</feature>
<keyword evidence="3" id="KW-1185">Reference proteome</keyword>
<dbReference type="AlphaFoldDB" id="A0AA39CTR7"/>
<dbReference type="SUPFAM" id="SSF52540">
    <property type="entry name" value="P-loop containing nucleoside triphosphate hydrolases"/>
    <property type="match status" value="1"/>
</dbReference>
<dbReference type="Proteomes" id="UP001172681">
    <property type="component" value="Unassembled WGS sequence"/>
</dbReference>
<evidence type="ECO:0000313" key="3">
    <source>
        <dbReference type="Proteomes" id="UP001172681"/>
    </source>
</evidence>
<dbReference type="PANTHER" id="PTHR10285">
    <property type="entry name" value="URIDINE KINASE"/>
    <property type="match status" value="1"/>
</dbReference>
<sequence length="240" mass="26592">MDETYSKLAADIHAAARAKAPGRLIVGIAGPPGCGKSTIAATVVSLINNNNRKEPPPDAAAAAVQGRAQTIPLDGFHYTRQYLDSLPNRKEAYIRRGAPWTFDVDAMVAFIKRLAESARLPPLDRPTILAPSFDHAEKDPRNDDIGISPETSIIVLDGNYLLLDEDKWRDIHVYLDLKIFVDVEPCLARERVARRHVAAGIEPTLEKGQMRFDTNDAINGDLIRNKIVKYDLMIESVTVR</sequence>
<comment type="caution">
    <text evidence="2">The sequence shown here is derived from an EMBL/GenBank/DDBJ whole genome shotgun (WGS) entry which is preliminary data.</text>
</comment>
<dbReference type="InterPro" id="IPR027417">
    <property type="entry name" value="P-loop_NTPase"/>
</dbReference>
<evidence type="ECO:0000259" key="1">
    <source>
        <dbReference type="Pfam" id="PF00485"/>
    </source>
</evidence>
<proteinExistence type="predicted"/>
<reference evidence="2" key="1">
    <citation type="submission" date="2022-10" db="EMBL/GenBank/DDBJ databases">
        <title>Culturing micro-colonial fungi from biological soil crusts in the Mojave desert and describing Neophaeococcomyces mojavensis, and introducing the new genera and species Taxawa tesnikishii.</title>
        <authorList>
            <person name="Kurbessoian T."/>
            <person name="Stajich J.E."/>
        </authorList>
    </citation>
    <scope>NUCLEOTIDE SEQUENCE</scope>
    <source>
        <strain evidence="2">TK_35</strain>
    </source>
</reference>
<name>A0AA39CTR7_9EURO</name>
<protein>
    <recommendedName>
        <fullName evidence="1">Phosphoribulokinase/uridine kinase domain-containing protein</fullName>
    </recommendedName>
</protein>
<accession>A0AA39CTR7</accession>
<organism evidence="2 3">
    <name type="scientific">Knufia peltigerae</name>
    <dbReference type="NCBI Taxonomy" id="1002370"/>
    <lineage>
        <taxon>Eukaryota</taxon>
        <taxon>Fungi</taxon>
        <taxon>Dikarya</taxon>
        <taxon>Ascomycota</taxon>
        <taxon>Pezizomycotina</taxon>
        <taxon>Eurotiomycetes</taxon>
        <taxon>Chaetothyriomycetidae</taxon>
        <taxon>Chaetothyriales</taxon>
        <taxon>Trichomeriaceae</taxon>
        <taxon>Knufia</taxon>
    </lineage>
</organism>
<dbReference type="Pfam" id="PF00485">
    <property type="entry name" value="PRK"/>
    <property type="match status" value="1"/>
</dbReference>